<dbReference type="EMBL" id="CP003050">
    <property type="protein sequence ID" value="AGB16254.1"/>
    <property type="molecule type" value="Genomic_DNA"/>
</dbReference>
<evidence type="ECO:0000313" key="1">
    <source>
        <dbReference type="EMBL" id="AGB16254.1"/>
    </source>
</evidence>
<dbReference type="AlphaFoldDB" id="L0IBW0"/>
<dbReference type="GeneID" id="14376434"/>
<name>L0IBW0_HALRX</name>
<evidence type="ECO:0000313" key="2">
    <source>
        <dbReference type="Proteomes" id="UP000010846"/>
    </source>
</evidence>
<dbReference type="HOGENOM" id="CLU_1096686_0_0_2"/>
<dbReference type="RefSeq" id="WP_015300893.1">
    <property type="nucleotide sequence ID" value="NC_019964.1"/>
</dbReference>
<sequence>MTDRFALDIETVSPTLGAYEKPPDFRDSSYFELLAICLAFEPADGDREETVLFRDGTDPTSELTLVERTCDWIEARADDATNPAPCLTYGGEGFDLPHLRGRVAAANETIDDRTAEYAATADRLGRLFDTLLTHVDLQPAVWDAFGEYTTLEEACECVDIEIEGTDWAAFEHGIDLDADRPTAIHGVEHLTNRDVPVLGERYLELAAVGATETVTCRALRAALDEYGREDITHLFDLADARPYGDDGETTAREHPNSQ</sequence>
<accession>L0IBW0</accession>
<keyword evidence="2" id="KW-1185">Reference proteome</keyword>
<dbReference type="SUPFAM" id="SSF53098">
    <property type="entry name" value="Ribonuclease H-like"/>
    <property type="match status" value="1"/>
</dbReference>
<dbReference type="OrthoDB" id="323192at2157"/>
<protein>
    <submittedName>
        <fullName evidence="1">Uncharacterized protein</fullName>
    </submittedName>
</protein>
<reference evidence="1" key="1">
    <citation type="submission" date="2011-09" db="EMBL/GenBank/DDBJ databases">
        <title>Complete sequence of Halovivax ruber XH-70.</title>
        <authorList>
            <consortium name="US DOE Joint Genome Institute"/>
            <person name="Lucas S."/>
            <person name="Han J."/>
            <person name="Lapidus A."/>
            <person name="Cheng J.-F."/>
            <person name="Goodwin L."/>
            <person name="Pitluck S."/>
            <person name="Peters L."/>
            <person name="Mikhailova N."/>
            <person name="Davenport K."/>
            <person name="Detter J.C."/>
            <person name="Han C."/>
            <person name="Tapia R."/>
            <person name="Land M."/>
            <person name="Hauser L."/>
            <person name="Kyrpides N."/>
            <person name="Ivanova N."/>
            <person name="Pagani I."/>
            <person name="Sproer C."/>
            <person name="Anderson I."/>
            <person name="Woyke T."/>
        </authorList>
    </citation>
    <scope>NUCLEOTIDE SEQUENCE</scope>
    <source>
        <strain evidence="1">XH-70</strain>
    </source>
</reference>
<organism evidence="1 2">
    <name type="scientific">Halovivax ruber (strain DSM 18193 / JCM 13892 / XH-70)</name>
    <dbReference type="NCBI Taxonomy" id="797302"/>
    <lineage>
        <taxon>Archaea</taxon>
        <taxon>Methanobacteriati</taxon>
        <taxon>Methanobacteriota</taxon>
        <taxon>Stenosarchaea group</taxon>
        <taxon>Halobacteria</taxon>
        <taxon>Halobacteriales</taxon>
        <taxon>Natrialbaceae</taxon>
        <taxon>Halovivax</taxon>
    </lineage>
</organism>
<dbReference type="Proteomes" id="UP000010846">
    <property type="component" value="Chromosome"/>
</dbReference>
<gene>
    <name evidence="1" type="ordered locus">Halru_1647</name>
</gene>
<dbReference type="KEGG" id="hru:Halru_1647"/>
<dbReference type="STRING" id="797302.Halru_1647"/>
<dbReference type="eggNOG" id="arCOG15273">
    <property type="taxonomic scope" value="Archaea"/>
</dbReference>
<proteinExistence type="predicted"/>
<dbReference type="InterPro" id="IPR012337">
    <property type="entry name" value="RNaseH-like_sf"/>
</dbReference>